<proteinExistence type="inferred from homology"/>
<evidence type="ECO:0000256" key="5">
    <source>
        <dbReference type="SAM" id="SignalP"/>
    </source>
</evidence>
<dbReference type="InterPro" id="IPR050492">
    <property type="entry name" value="Bact_metal-bind_prot9"/>
</dbReference>
<evidence type="ECO:0000256" key="1">
    <source>
        <dbReference type="ARBA" id="ARBA00011028"/>
    </source>
</evidence>
<dbReference type="GO" id="GO:0007155">
    <property type="term" value="P:cell adhesion"/>
    <property type="evidence" value="ECO:0007669"/>
    <property type="project" value="InterPro"/>
</dbReference>
<evidence type="ECO:0000313" key="7">
    <source>
        <dbReference type="Proteomes" id="UP000622552"/>
    </source>
</evidence>
<keyword evidence="2 4" id="KW-0813">Transport</keyword>
<gene>
    <name evidence="6" type="ORF">IW245_004742</name>
</gene>
<reference evidence="6" key="1">
    <citation type="submission" date="2020-11" db="EMBL/GenBank/DDBJ databases">
        <title>Sequencing the genomes of 1000 actinobacteria strains.</title>
        <authorList>
            <person name="Klenk H.-P."/>
        </authorList>
    </citation>
    <scope>NUCLEOTIDE SEQUENCE</scope>
    <source>
        <strain evidence="6">DSM 45356</strain>
    </source>
</reference>
<comment type="similarity">
    <text evidence="1 4">Belongs to the bacterial solute-binding protein 9 family.</text>
</comment>
<feature type="signal peptide" evidence="5">
    <location>
        <begin position="1"/>
        <end position="20"/>
    </location>
</feature>
<dbReference type="SUPFAM" id="SSF53807">
    <property type="entry name" value="Helical backbone' metal receptor"/>
    <property type="match status" value="1"/>
</dbReference>
<evidence type="ECO:0000256" key="3">
    <source>
        <dbReference type="ARBA" id="ARBA00022729"/>
    </source>
</evidence>
<dbReference type="InterPro" id="IPR006127">
    <property type="entry name" value="ZnuA-like"/>
</dbReference>
<dbReference type="InterPro" id="IPR006128">
    <property type="entry name" value="Lipoprotein_PsaA-like"/>
</dbReference>
<dbReference type="Proteomes" id="UP000622552">
    <property type="component" value="Unassembled WGS sequence"/>
</dbReference>
<evidence type="ECO:0000313" key="6">
    <source>
        <dbReference type="EMBL" id="MBG6138548.1"/>
    </source>
</evidence>
<dbReference type="Pfam" id="PF01297">
    <property type="entry name" value="ZnuA"/>
    <property type="match status" value="1"/>
</dbReference>
<organism evidence="6 7">
    <name type="scientific">Longispora fulva</name>
    <dbReference type="NCBI Taxonomy" id="619741"/>
    <lineage>
        <taxon>Bacteria</taxon>
        <taxon>Bacillati</taxon>
        <taxon>Actinomycetota</taxon>
        <taxon>Actinomycetes</taxon>
        <taxon>Micromonosporales</taxon>
        <taxon>Micromonosporaceae</taxon>
        <taxon>Longispora</taxon>
    </lineage>
</organism>
<accession>A0A8J7GKV7</accession>
<comment type="caution">
    <text evidence="6">The sequence shown here is derived from an EMBL/GenBank/DDBJ whole genome shotgun (WGS) entry which is preliminary data.</text>
</comment>
<dbReference type="GO" id="GO:0030001">
    <property type="term" value="P:metal ion transport"/>
    <property type="evidence" value="ECO:0007669"/>
    <property type="project" value="InterPro"/>
</dbReference>
<name>A0A8J7GKV7_9ACTN</name>
<dbReference type="AlphaFoldDB" id="A0A8J7GKV7"/>
<keyword evidence="3 5" id="KW-0732">Signal</keyword>
<dbReference type="PANTHER" id="PTHR42953:SF3">
    <property type="entry name" value="HIGH-AFFINITY ZINC UPTAKE SYSTEM PROTEIN ZNUA"/>
    <property type="match status" value="1"/>
</dbReference>
<evidence type="ECO:0000256" key="2">
    <source>
        <dbReference type="ARBA" id="ARBA00022448"/>
    </source>
</evidence>
<sequence length="296" mass="31019">MFTRPLALAAAAVLATGALAACSGADASDGRLSVVAAAYPFQWISERVGGGDVKVTNLVKPGAEPHDLELTAAQTALIADAKLVVYLPKFQPAVDEAVTQNAKDHAFDVAAVQPLSDIVEDGHAGKDPHVWLDPTRLATIADQVADRLAKIDPTHADGYRTRAGALHAELDAIDKEYAAGLKTCQRTEIVTAHEAFGYLAARYHLKQVGIAGLSPDEEPSAQKIAEIISDAKEHKATVIFTEALVSPKVAETIANGAGAKTQVLDPIESLPAGSSDDYAKIMRSNLGQIRAALGCS</sequence>
<dbReference type="PANTHER" id="PTHR42953">
    <property type="entry name" value="HIGH-AFFINITY ZINC UPTAKE SYSTEM PROTEIN ZNUA-RELATED"/>
    <property type="match status" value="1"/>
</dbReference>
<keyword evidence="7" id="KW-1185">Reference proteome</keyword>
<protein>
    <submittedName>
        <fullName evidence="6">Zinc transport system substrate-binding protein</fullName>
    </submittedName>
</protein>
<feature type="chain" id="PRO_5038941988" evidence="5">
    <location>
        <begin position="21"/>
        <end position="296"/>
    </location>
</feature>
<dbReference type="Gene3D" id="3.40.50.1980">
    <property type="entry name" value="Nitrogenase molybdenum iron protein domain"/>
    <property type="match status" value="2"/>
</dbReference>
<dbReference type="EMBL" id="JADOUF010000001">
    <property type="protein sequence ID" value="MBG6138548.1"/>
    <property type="molecule type" value="Genomic_DNA"/>
</dbReference>
<dbReference type="GO" id="GO:0046872">
    <property type="term" value="F:metal ion binding"/>
    <property type="evidence" value="ECO:0007669"/>
    <property type="project" value="InterPro"/>
</dbReference>
<dbReference type="RefSeq" id="WP_197005291.1">
    <property type="nucleotide sequence ID" value="NZ_BONS01000025.1"/>
</dbReference>
<dbReference type="PROSITE" id="PS51257">
    <property type="entry name" value="PROKAR_LIPOPROTEIN"/>
    <property type="match status" value="1"/>
</dbReference>
<evidence type="ECO:0000256" key="4">
    <source>
        <dbReference type="RuleBase" id="RU003512"/>
    </source>
</evidence>
<dbReference type="PRINTS" id="PR00690">
    <property type="entry name" value="ADHESNFAMILY"/>
</dbReference>